<gene>
    <name evidence="2" type="primary">selU</name>
    <name evidence="4" type="ORF">SAMN05660964_02027</name>
</gene>
<dbReference type="EMBL" id="FNQP01000010">
    <property type="protein sequence ID" value="SEA62262.1"/>
    <property type="molecule type" value="Genomic_DNA"/>
</dbReference>
<dbReference type="GO" id="GO:0002098">
    <property type="term" value="P:tRNA wobble uridine modification"/>
    <property type="evidence" value="ECO:0007669"/>
    <property type="project" value="UniProtKB-UniRule"/>
</dbReference>
<dbReference type="NCBIfam" id="NF008751">
    <property type="entry name" value="PRK11784.1-3"/>
    <property type="match status" value="1"/>
</dbReference>
<comment type="function">
    <text evidence="2">Involved in the post-transcriptional modification of the uridine at the wobble position (U34) of tRNA(Lys), tRNA(Glu) and tRNA(Gln). Catalyzes the conversion of 2-thiouridine (S2U-RNA) to 2-selenouridine (Se2U-RNA). Acts in a two-step process involving geranylation of 2-thiouridine (S2U) to S-geranyl-2-thiouridine (geS2U) and subsequent selenation of the latter derivative to 2-selenouridine (Se2U) in the tRNA chain.</text>
</comment>
<dbReference type="HAMAP" id="MF_01622">
    <property type="entry name" value="tRNA_sel_U_synth"/>
    <property type="match status" value="1"/>
</dbReference>
<organism evidence="4 5">
    <name type="scientific">Thiothrix caldifontis</name>
    <dbReference type="NCBI Taxonomy" id="525918"/>
    <lineage>
        <taxon>Bacteria</taxon>
        <taxon>Pseudomonadati</taxon>
        <taxon>Pseudomonadota</taxon>
        <taxon>Gammaproteobacteria</taxon>
        <taxon>Thiotrichales</taxon>
        <taxon>Thiotrichaceae</taxon>
        <taxon>Thiothrix</taxon>
    </lineage>
</organism>
<dbReference type="NCBIfam" id="NF008750">
    <property type="entry name" value="PRK11784.1-2"/>
    <property type="match status" value="1"/>
</dbReference>
<evidence type="ECO:0000256" key="2">
    <source>
        <dbReference type="HAMAP-Rule" id="MF_01622"/>
    </source>
</evidence>
<dbReference type="Proteomes" id="UP000199397">
    <property type="component" value="Unassembled WGS sequence"/>
</dbReference>
<evidence type="ECO:0000259" key="3">
    <source>
        <dbReference type="PROSITE" id="PS50206"/>
    </source>
</evidence>
<dbReference type="SMART" id="SM00450">
    <property type="entry name" value="RHOD"/>
    <property type="match status" value="1"/>
</dbReference>
<dbReference type="SUPFAM" id="SSF52821">
    <property type="entry name" value="Rhodanese/Cell cycle control phosphatase"/>
    <property type="match status" value="1"/>
</dbReference>
<dbReference type="CDD" id="cd01520">
    <property type="entry name" value="RHOD_YbbB"/>
    <property type="match status" value="1"/>
</dbReference>
<feature type="active site" description="S-selanylcysteine intermediate" evidence="2">
    <location>
        <position position="103"/>
    </location>
</feature>
<evidence type="ECO:0000313" key="5">
    <source>
        <dbReference type="Proteomes" id="UP000199397"/>
    </source>
</evidence>
<name>A0A1H4CQ80_9GAMM</name>
<evidence type="ECO:0000256" key="1">
    <source>
        <dbReference type="ARBA" id="ARBA00023266"/>
    </source>
</evidence>
<keyword evidence="1 2" id="KW-0711">Selenium</keyword>
<sequence length="376" mass="42762">MSLRNAGNDLPVIDDLLHLFLQDVPLLDVRAPVEFHEGAFPCSTNLPLMDDDDRVEIGTRYKQQGQDAAIALGLQRVSGEIKAARVTAWQHFADKYPEGVLYCFRGGLRSRTSQQWLYEQTGIRYPRVQGGYKAMRRFLLEQLESLPRKISPIILSGRTGSGKTRFLRDLQQQIDLEACANHRGSAFGTQPTPQPSQISFENNLAIQLLRKCHQGQTTLVFEDESRTIGSLHLPDTFFETLRNAPLVLMQVPDEERVEISYQEYVVDNLAAFTAVHSGDAQAGFAAFSAYLLGSLAKVQRRLGGVRYQQARQMMEHALQQQTLDHSTTAHYDWVRFILLDYYDPMYDYQISKKQQRLVFTGSPAEVRDYLNAQSIR</sequence>
<reference evidence="4 5" key="1">
    <citation type="submission" date="2016-10" db="EMBL/GenBank/DDBJ databases">
        <authorList>
            <person name="de Groot N.N."/>
        </authorList>
    </citation>
    <scope>NUCLEOTIDE SEQUENCE [LARGE SCALE GENOMIC DNA]</scope>
    <source>
        <strain evidence="4 5">DSM 21228</strain>
    </source>
</reference>
<comment type="catalytic activity">
    <reaction evidence="2">
        <text>5-methylaminomethyl-2-thiouridine(34) in tRNA + selenophosphate + (2E)-geranyl diphosphate + H2O + H(+) = 5-methylaminomethyl-2-selenouridine(34) in tRNA + (2E)-thiogeraniol + phosphate + diphosphate</text>
        <dbReference type="Rhea" id="RHEA:42716"/>
        <dbReference type="Rhea" id="RHEA-COMP:10195"/>
        <dbReference type="Rhea" id="RHEA-COMP:10196"/>
        <dbReference type="ChEBI" id="CHEBI:15377"/>
        <dbReference type="ChEBI" id="CHEBI:15378"/>
        <dbReference type="ChEBI" id="CHEBI:16144"/>
        <dbReference type="ChEBI" id="CHEBI:33019"/>
        <dbReference type="ChEBI" id="CHEBI:43474"/>
        <dbReference type="ChEBI" id="CHEBI:58057"/>
        <dbReference type="ChEBI" id="CHEBI:74455"/>
        <dbReference type="ChEBI" id="CHEBI:82743"/>
        <dbReference type="ChEBI" id="CHEBI:143703"/>
        <dbReference type="EC" id="2.9.1.3"/>
    </reaction>
</comment>
<dbReference type="Pfam" id="PF26341">
    <property type="entry name" value="AAA_SelU"/>
    <property type="match status" value="1"/>
</dbReference>
<dbReference type="InterPro" id="IPR027417">
    <property type="entry name" value="P-loop_NTPase"/>
</dbReference>
<dbReference type="GO" id="GO:0016765">
    <property type="term" value="F:transferase activity, transferring alkyl or aryl (other than methyl) groups"/>
    <property type="evidence" value="ECO:0007669"/>
    <property type="project" value="UniProtKB-UniRule"/>
</dbReference>
<dbReference type="Gene3D" id="3.40.250.10">
    <property type="entry name" value="Rhodanese-like domain"/>
    <property type="match status" value="1"/>
</dbReference>
<dbReference type="PROSITE" id="PS50206">
    <property type="entry name" value="RHODANESE_3"/>
    <property type="match status" value="1"/>
</dbReference>
<dbReference type="AlphaFoldDB" id="A0A1H4CQ80"/>
<dbReference type="EC" id="2.9.1.3" evidence="2"/>
<proteinExistence type="inferred from homology"/>
<keyword evidence="5" id="KW-1185">Reference proteome</keyword>
<dbReference type="SUPFAM" id="SSF52540">
    <property type="entry name" value="P-loop containing nucleoside triphosphate hydrolases"/>
    <property type="match status" value="1"/>
</dbReference>
<dbReference type="InterPro" id="IPR058840">
    <property type="entry name" value="AAA_SelU"/>
</dbReference>
<dbReference type="RefSeq" id="WP_175517902.1">
    <property type="nucleotide sequence ID" value="NZ_FNQP01000010.1"/>
</dbReference>
<dbReference type="InterPro" id="IPR017582">
    <property type="entry name" value="SelU"/>
</dbReference>
<accession>A0A1H4CQ80</accession>
<dbReference type="NCBIfam" id="TIGR03167">
    <property type="entry name" value="tRNA_sel_U_synt"/>
    <property type="match status" value="1"/>
</dbReference>
<feature type="domain" description="Rhodanese" evidence="3">
    <location>
        <begin position="20"/>
        <end position="144"/>
    </location>
</feature>
<comment type="catalytic activity">
    <reaction evidence="2">
        <text>5-methylaminomethyl-2-(Se-phospho)selenouridine(34) in tRNA + H2O = 5-methylaminomethyl-2-selenouridine(34) in tRNA + phosphate</text>
        <dbReference type="Rhea" id="RHEA:60176"/>
        <dbReference type="Rhea" id="RHEA-COMP:10196"/>
        <dbReference type="Rhea" id="RHEA-COMP:15523"/>
        <dbReference type="ChEBI" id="CHEBI:15377"/>
        <dbReference type="ChEBI" id="CHEBI:43474"/>
        <dbReference type="ChEBI" id="CHEBI:82743"/>
        <dbReference type="ChEBI" id="CHEBI:143702"/>
    </reaction>
</comment>
<keyword evidence="2" id="KW-0808">Transferase</keyword>
<evidence type="ECO:0000313" key="4">
    <source>
        <dbReference type="EMBL" id="SEA62262.1"/>
    </source>
</evidence>
<dbReference type="PANTHER" id="PTHR30401:SF0">
    <property type="entry name" value="TRNA 2-SELENOURIDINE SYNTHASE"/>
    <property type="match status" value="1"/>
</dbReference>
<dbReference type="InterPro" id="IPR001763">
    <property type="entry name" value="Rhodanese-like_dom"/>
</dbReference>
<comment type="similarity">
    <text evidence="2">Belongs to the SelU family.</text>
</comment>
<dbReference type="InterPro" id="IPR036873">
    <property type="entry name" value="Rhodanese-like_dom_sf"/>
</dbReference>
<dbReference type="PANTHER" id="PTHR30401">
    <property type="entry name" value="TRNA 2-SELENOURIDINE SYNTHASE"/>
    <property type="match status" value="1"/>
</dbReference>
<comment type="catalytic activity">
    <reaction evidence="2">
        <text>5-methylaminomethyl-S-(2E)-geranyl-thiouridine(34) in tRNA + selenophosphate + H(+) = 5-methylaminomethyl-2-(Se-phospho)selenouridine(34) in tRNA + (2E)-thiogeraniol</text>
        <dbReference type="Rhea" id="RHEA:60172"/>
        <dbReference type="Rhea" id="RHEA-COMP:14654"/>
        <dbReference type="Rhea" id="RHEA-COMP:15523"/>
        <dbReference type="ChEBI" id="CHEBI:15378"/>
        <dbReference type="ChEBI" id="CHEBI:16144"/>
        <dbReference type="ChEBI" id="CHEBI:140632"/>
        <dbReference type="ChEBI" id="CHEBI:143702"/>
        <dbReference type="ChEBI" id="CHEBI:143703"/>
    </reaction>
</comment>
<comment type="catalytic activity">
    <reaction evidence="2">
        <text>5-methylaminomethyl-2-thiouridine(34) in tRNA + (2E)-geranyl diphosphate = 5-methylaminomethyl-S-(2E)-geranyl-thiouridine(34) in tRNA + diphosphate</text>
        <dbReference type="Rhea" id="RHEA:14085"/>
        <dbReference type="Rhea" id="RHEA-COMP:10195"/>
        <dbReference type="Rhea" id="RHEA-COMP:14654"/>
        <dbReference type="ChEBI" id="CHEBI:33019"/>
        <dbReference type="ChEBI" id="CHEBI:58057"/>
        <dbReference type="ChEBI" id="CHEBI:74455"/>
        <dbReference type="ChEBI" id="CHEBI:140632"/>
    </reaction>
</comment>
<protein>
    <recommendedName>
        <fullName evidence="2">tRNA 2-selenouridine synthase</fullName>
        <ecNumber evidence="2">2.9.1.3</ecNumber>
    </recommendedName>
</protein>
<dbReference type="STRING" id="525918.SAMN05660964_02027"/>
<dbReference type="GO" id="GO:0043828">
    <property type="term" value="F:tRNA 2-selenouridine synthase activity"/>
    <property type="evidence" value="ECO:0007669"/>
    <property type="project" value="UniProtKB-EC"/>
</dbReference>
<comment type="subunit">
    <text evidence="2">Monomer.</text>
</comment>